<keyword evidence="2" id="KW-1185">Reference proteome</keyword>
<reference evidence="1" key="1">
    <citation type="submission" date="2021-03" db="EMBL/GenBank/DDBJ databases">
        <authorList>
            <person name="Tran Van P."/>
        </authorList>
    </citation>
    <scope>NUCLEOTIDE SEQUENCE</scope>
</reference>
<name>A0ABN7PN27_TIMPD</name>
<accession>A0ABN7PN27</accession>
<evidence type="ECO:0000313" key="2">
    <source>
        <dbReference type="Proteomes" id="UP001153148"/>
    </source>
</evidence>
<evidence type="ECO:0000313" key="1">
    <source>
        <dbReference type="EMBL" id="CAG2069101.1"/>
    </source>
</evidence>
<dbReference type="EMBL" id="CAJPIN010116816">
    <property type="protein sequence ID" value="CAG2069101.1"/>
    <property type="molecule type" value="Genomic_DNA"/>
</dbReference>
<dbReference type="Proteomes" id="UP001153148">
    <property type="component" value="Unassembled WGS sequence"/>
</dbReference>
<sequence>METIVRNFVLQLTSGVSQTIQNWTLESMLGHLREFVRTLDIPLEDIQRFLVYRIATTPASVSHQTPEQVTNQAAASPEVCVYSTEGADIEISVLHICIDYGSVDF</sequence>
<gene>
    <name evidence="1" type="ORF">TPAB3V08_LOCUS16044</name>
</gene>
<comment type="caution">
    <text evidence="1">The sequence shown here is derived from an EMBL/GenBank/DDBJ whole genome shotgun (WGS) entry which is preliminary data.</text>
</comment>
<proteinExistence type="predicted"/>
<protein>
    <submittedName>
        <fullName evidence="1">Uncharacterized protein</fullName>
    </submittedName>
</protein>
<organism evidence="1 2">
    <name type="scientific">Timema podura</name>
    <name type="common">Walking stick</name>
    <dbReference type="NCBI Taxonomy" id="61482"/>
    <lineage>
        <taxon>Eukaryota</taxon>
        <taxon>Metazoa</taxon>
        <taxon>Ecdysozoa</taxon>
        <taxon>Arthropoda</taxon>
        <taxon>Hexapoda</taxon>
        <taxon>Insecta</taxon>
        <taxon>Pterygota</taxon>
        <taxon>Neoptera</taxon>
        <taxon>Polyneoptera</taxon>
        <taxon>Phasmatodea</taxon>
        <taxon>Timematodea</taxon>
        <taxon>Timematoidea</taxon>
        <taxon>Timematidae</taxon>
        <taxon>Timema</taxon>
    </lineage>
</organism>